<reference evidence="3" key="1">
    <citation type="submission" date="2017-05" db="EMBL/GenBank/DDBJ databases">
        <authorList>
            <person name="Rodrigo-Torres L."/>
            <person name="Arahal R. D."/>
            <person name="Lucena T."/>
        </authorList>
    </citation>
    <scope>NUCLEOTIDE SEQUENCE [LARGE SCALE GENOMIC DNA]</scope>
    <source>
        <strain evidence="3">CECT 8621</strain>
    </source>
</reference>
<feature type="region of interest" description="Disordered" evidence="1">
    <location>
        <begin position="156"/>
        <end position="203"/>
    </location>
</feature>
<feature type="compositionally biased region" description="Basic residues" evidence="1">
    <location>
        <begin position="317"/>
        <end position="332"/>
    </location>
</feature>
<feature type="region of interest" description="Disordered" evidence="1">
    <location>
        <begin position="300"/>
        <end position="339"/>
    </location>
</feature>
<protein>
    <submittedName>
        <fullName evidence="2">Type IV pilus biogenesis</fullName>
    </submittedName>
</protein>
<accession>A0A238JSI8</accession>
<dbReference type="RefSeq" id="WP_093966225.1">
    <property type="nucleotide sequence ID" value="NZ_FXYE01000001.1"/>
</dbReference>
<organism evidence="2 3">
    <name type="scientific">Actibacterium lipolyticum</name>
    <dbReference type="NCBI Taxonomy" id="1524263"/>
    <lineage>
        <taxon>Bacteria</taxon>
        <taxon>Pseudomonadati</taxon>
        <taxon>Pseudomonadota</taxon>
        <taxon>Alphaproteobacteria</taxon>
        <taxon>Rhodobacterales</taxon>
        <taxon>Roseobacteraceae</taxon>
        <taxon>Actibacterium</taxon>
    </lineage>
</organism>
<proteinExistence type="predicted"/>
<name>A0A238JSI8_9RHOB</name>
<feature type="region of interest" description="Disordered" evidence="1">
    <location>
        <begin position="611"/>
        <end position="637"/>
    </location>
</feature>
<evidence type="ECO:0000313" key="3">
    <source>
        <dbReference type="Proteomes" id="UP000202922"/>
    </source>
</evidence>
<keyword evidence="3" id="KW-1185">Reference proteome</keyword>
<dbReference type="OrthoDB" id="7870459at2"/>
<evidence type="ECO:0000256" key="1">
    <source>
        <dbReference type="SAM" id="MobiDB-lite"/>
    </source>
</evidence>
<dbReference type="EMBL" id="FXYE01000001">
    <property type="protein sequence ID" value="SMX33621.1"/>
    <property type="molecule type" value="Genomic_DNA"/>
</dbReference>
<feature type="compositionally biased region" description="Low complexity" evidence="1">
    <location>
        <begin position="619"/>
        <end position="637"/>
    </location>
</feature>
<sequence>MKPRFALNLSPDGIGLFHRNTGRWNLVGEVALDAPDLDDQLKMLRSTASGLESGGVLSALIIPDDQILYTDVSVGTDSEAHPKEVRDGLTGLTPYDVADLVFDYNVEGDTAKVAVVARETLEEAEAFATEHRFNPVAFVAAPDGDVVPRAPWFGTTKAAPDLIPDDETLERDNLPPFAFPEKSEEPPQPEIDTPKPSPAAQAAEDDFDHLLEESVEAEPDAPLQLTPAAPEITPLTPPEVRPTFLTTRSGTPDTVTAAQITTAPRIHMSEPASVTPPSLGAATRNVGVTSSAAPMLEPEYVESPAPEPEPIAPAKTSQKKRKPSAKKGRKAAKASPKVEIKPNITATPIALPPANEADALTVFGARKEQPAPRKSRSLGLMLTVALVALMGAYALWVSLFATEDSVAETNEAVTVAAPQVEAPATLAVPVPQPIETAAPDPEELADAPEVTVEPAPNNTAGPAPTVPIAPTVDGLDDLYIASIDPVIPGEDAVALPPADSLINDAALSPQTLPLGPGVEFQFDGNGRVVPTTEGTLTPSGVVVFAGQPPKVPPARPEAANAPSQPELDAAQIELDRLAAFKPRERPSNLADRLERAETGGGFSRAELAAIRPRARPQSVQEVQEAEAPAEQPVQEQAPLATAGTVPVSPKPLGRPASLAAAAEKARASETTQVAAAVPAKSVIQPRLPSSASVAKQATLENAINLRKLNLIGVYGSSSNRRALVRLSSGRYVKVKVGDKIDGGKVAAIGEDELRYVKNGRNIILEMPKG</sequence>
<evidence type="ECO:0000313" key="2">
    <source>
        <dbReference type="EMBL" id="SMX33621.1"/>
    </source>
</evidence>
<gene>
    <name evidence="2" type="ORF">COL8621_01062</name>
</gene>
<dbReference type="Proteomes" id="UP000202922">
    <property type="component" value="Unassembled WGS sequence"/>
</dbReference>
<dbReference type="AlphaFoldDB" id="A0A238JSI8"/>